<proteinExistence type="predicted"/>
<dbReference type="Pfam" id="PF14223">
    <property type="entry name" value="Retrotran_gag_2"/>
    <property type="match status" value="1"/>
</dbReference>
<organism evidence="5 6">
    <name type="scientific">Senna tora</name>
    <dbReference type="NCBI Taxonomy" id="362788"/>
    <lineage>
        <taxon>Eukaryota</taxon>
        <taxon>Viridiplantae</taxon>
        <taxon>Streptophyta</taxon>
        <taxon>Embryophyta</taxon>
        <taxon>Tracheophyta</taxon>
        <taxon>Spermatophyta</taxon>
        <taxon>Magnoliopsida</taxon>
        <taxon>eudicotyledons</taxon>
        <taxon>Gunneridae</taxon>
        <taxon>Pentapetalae</taxon>
        <taxon>rosids</taxon>
        <taxon>fabids</taxon>
        <taxon>Fabales</taxon>
        <taxon>Fabaceae</taxon>
        <taxon>Caesalpinioideae</taxon>
        <taxon>Cassia clade</taxon>
        <taxon>Senna</taxon>
    </lineage>
</organism>
<feature type="domain" description="CCHC-type" evidence="3">
    <location>
        <begin position="219"/>
        <end position="234"/>
    </location>
</feature>
<dbReference type="InterPro" id="IPR036875">
    <property type="entry name" value="Znf_CCHC_sf"/>
</dbReference>
<comment type="caution">
    <text evidence="5">The sequence shown here is derived from an EMBL/GenBank/DDBJ whole genome shotgun (WGS) entry which is preliminary data.</text>
</comment>
<dbReference type="InterPro" id="IPR025724">
    <property type="entry name" value="GAG-pre-integrase_dom"/>
</dbReference>
<dbReference type="SUPFAM" id="SSF57756">
    <property type="entry name" value="Retrovirus zinc finger-like domains"/>
    <property type="match status" value="1"/>
</dbReference>
<dbReference type="GO" id="GO:0003676">
    <property type="term" value="F:nucleic acid binding"/>
    <property type="evidence" value="ECO:0007669"/>
    <property type="project" value="InterPro"/>
</dbReference>
<dbReference type="Gene3D" id="3.30.420.10">
    <property type="entry name" value="Ribonuclease H-like superfamily/Ribonuclease H"/>
    <property type="match status" value="1"/>
</dbReference>
<evidence type="ECO:0000313" key="6">
    <source>
        <dbReference type="Proteomes" id="UP000634136"/>
    </source>
</evidence>
<dbReference type="AlphaFoldDB" id="A0A834TS62"/>
<dbReference type="SUPFAM" id="SSF53098">
    <property type="entry name" value="Ribonuclease H-like"/>
    <property type="match status" value="1"/>
</dbReference>
<dbReference type="PROSITE" id="PS50994">
    <property type="entry name" value="INTEGRASE"/>
    <property type="match status" value="1"/>
</dbReference>
<sequence>MIVFGCLDLDHAFRLDRPTAFTDGSSNVDRIAYEKWERSNCMCVMIMQHSIPESLRGGISEDSDAKGFLKQISDRFATNEKVETSTLLSKLVSMRYKGKGNIREYIMEMSNLVTKLRGLKLELSDDFLVHLVLNSLPAQFDQFKVSYITQKEKWSLNELIAQCVQEEERHKQNKVESAHLASSSGVKASNKRKRNEKGTADKGKSSQNVQKKQDTGPTCFFCKKHGHVKKDCSKFAAWRVKNVDRLYKLDTNYTDSNVNLHIINYGTKRKLTYENSLRLWHKRLGHISKQRMQRVMSDGILDTLDLSNFDVCIECIKGKRTNVRKTGAKRSNDHLELIHTDVLDMFKIFKAEVETQSGKKIKAVKSDRGGEYYDRYDGSGEQRPGPFARFLIECGIVPQYTMPRTPSQNGVAERQNRTLKDMTRNAKFIEDVGPSRSGNPREVTFEEEYVTIPSTVTVDIDQVVLHSIVPAVNEDPVENATEPEITPIEIHEHHYDDDAPQHPQEQVLLRRSVREKKKAISDDYVVYLQEQDFDMGLEDDPITVNLMVIFMNIVGSFLCTLT</sequence>
<reference evidence="5" key="1">
    <citation type="submission" date="2020-09" db="EMBL/GenBank/DDBJ databases">
        <title>Genome-Enabled Discovery of Anthraquinone Biosynthesis in Senna tora.</title>
        <authorList>
            <person name="Kang S.-H."/>
            <person name="Pandey R.P."/>
            <person name="Lee C.-M."/>
            <person name="Sim J.-S."/>
            <person name="Jeong J.-T."/>
            <person name="Choi B.-S."/>
            <person name="Jung M."/>
            <person name="Ginzburg D."/>
            <person name="Zhao K."/>
            <person name="Won S.Y."/>
            <person name="Oh T.-J."/>
            <person name="Yu Y."/>
            <person name="Kim N.-H."/>
            <person name="Lee O.R."/>
            <person name="Lee T.-H."/>
            <person name="Bashyal P."/>
            <person name="Kim T.-S."/>
            <person name="Lee W.-H."/>
            <person name="Kawkins C."/>
            <person name="Kim C.-K."/>
            <person name="Kim J.S."/>
            <person name="Ahn B.O."/>
            <person name="Rhee S.Y."/>
            <person name="Sohng J.K."/>
        </authorList>
    </citation>
    <scope>NUCLEOTIDE SEQUENCE</scope>
    <source>
        <tissue evidence="5">Leaf</tissue>
    </source>
</reference>
<evidence type="ECO:0000256" key="1">
    <source>
        <dbReference type="PROSITE-ProRule" id="PRU00047"/>
    </source>
</evidence>
<dbReference type="OrthoDB" id="1422489at2759"/>
<dbReference type="InterPro" id="IPR001878">
    <property type="entry name" value="Znf_CCHC"/>
</dbReference>
<keyword evidence="1" id="KW-0863">Zinc-finger</keyword>
<name>A0A834TS62_9FABA</name>
<dbReference type="EMBL" id="JAAIUW010000006">
    <property type="protein sequence ID" value="KAF7827012.1"/>
    <property type="molecule type" value="Genomic_DNA"/>
</dbReference>
<feature type="region of interest" description="Disordered" evidence="2">
    <location>
        <begin position="171"/>
        <end position="214"/>
    </location>
</feature>
<dbReference type="PANTHER" id="PTHR42648">
    <property type="entry name" value="TRANSPOSASE, PUTATIVE-RELATED"/>
    <property type="match status" value="1"/>
</dbReference>
<dbReference type="Proteomes" id="UP000634136">
    <property type="component" value="Unassembled WGS sequence"/>
</dbReference>
<dbReference type="InterPro" id="IPR039537">
    <property type="entry name" value="Retrotran_Ty1/copia-like"/>
</dbReference>
<evidence type="ECO:0000256" key="2">
    <source>
        <dbReference type="SAM" id="MobiDB-lite"/>
    </source>
</evidence>
<dbReference type="InterPro" id="IPR001584">
    <property type="entry name" value="Integrase_cat-core"/>
</dbReference>
<dbReference type="Pfam" id="PF13976">
    <property type="entry name" value="gag_pre-integrs"/>
    <property type="match status" value="1"/>
</dbReference>
<feature type="domain" description="Integrase catalytic" evidence="4">
    <location>
        <begin position="342"/>
        <end position="495"/>
    </location>
</feature>
<dbReference type="InterPro" id="IPR012337">
    <property type="entry name" value="RNaseH-like_sf"/>
</dbReference>
<accession>A0A834TS62</accession>
<dbReference type="PANTHER" id="PTHR42648:SF28">
    <property type="entry name" value="TRANSPOSON-ENCODED PROTEIN WITH RIBONUCLEASE H-LIKE AND RETROVIRUS ZINC FINGER-LIKE DOMAINS"/>
    <property type="match status" value="1"/>
</dbReference>
<evidence type="ECO:0000259" key="3">
    <source>
        <dbReference type="PROSITE" id="PS50158"/>
    </source>
</evidence>
<dbReference type="GO" id="GO:0015074">
    <property type="term" value="P:DNA integration"/>
    <property type="evidence" value="ECO:0007669"/>
    <property type="project" value="InterPro"/>
</dbReference>
<evidence type="ECO:0000313" key="5">
    <source>
        <dbReference type="EMBL" id="KAF7827012.1"/>
    </source>
</evidence>
<evidence type="ECO:0000259" key="4">
    <source>
        <dbReference type="PROSITE" id="PS50994"/>
    </source>
</evidence>
<protein>
    <submittedName>
        <fullName evidence="5">Retrovirus-related Pol polyprotein from transposon TNT 1-94</fullName>
    </submittedName>
</protein>
<dbReference type="GO" id="GO:0008270">
    <property type="term" value="F:zinc ion binding"/>
    <property type="evidence" value="ECO:0007669"/>
    <property type="project" value="UniProtKB-KW"/>
</dbReference>
<keyword evidence="1" id="KW-0862">Zinc</keyword>
<gene>
    <name evidence="5" type="ORF">G2W53_018176</name>
</gene>
<dbReference type="InterPro" id="IPR036397">
    <property type="entry name" value="RNaseH_sf"/>
</dbReference>
<keyword evidence="1" id="KW-0479">Metal-binding</keyword>
<dbReference type="PROSITE" id="PS50158">
    <property type="entry name" value="ZF_CCHC"/>
    <property type="match status" value="1"/>
</dbReference>
<keyword evidence="6" id="KW-1185">Reference proteome</keyword>